<protein>
    <submittedName>
        <fullName evidence="1">Uncharacterized protein</fullName>
    </submittedName>
</protein>
<sequence length="84" mass="9093">MKPSHIMSMPSTPAPNAMRMMWRGTADPITCIMDSGDKNRLSNKYLNAFSPASSIISAVNVAAFVLPMIPSIKHHSQRAAAPPQ</sequence>
<name>A0A6A3QNB9_9STRA</name>
<dbReference type="AlphaFoldDB" id="A0A6A3QNB9"/>
<comment type="caution">
    <text evidence="1">The sequence shown here is derived from an EMBL/GenBank/DDBJ whole genome shotgun (WGS) entry which is preliminary data.</text>
</comment>
<proteinExistence type="predicted"/>
<organism evidence="1 2">
    <name type="scientific">Phytophthora fragariae</name>
    <dbReference type="NCBI Taxonomy" id="53985"/>
    <lineage>
        <taxon>Eukaryota</taxon>
        <taxon>Sar</taxon>
        <taxon>Stramenopiles</taxon>
        <taxon>Oomycota</taxon>
        <taxon>Peronosporomycetes</taxon>
        <taxon>Peronosporales</taxon>
        <taxon>Peronosporaceae</taxon>
        <taxon>Phytophthora</taxon>
    </lineage>
</organism>
<gene>
    <name evidence="1" type="ORF">PF007_g23195</name>
</gene>
<accession>A0A6A3QNB9</accession>
<dbReference type="EMBL" id="QXFZ01002158">
    <property type="protein sequence ID" value="KAE9080068.1"/>
    <property type="molecule type" value="Genomic_DNA"/>
</dbReference>
<reference evidence="1 2" key="1">
    <citation type="submission" date="2018-08" db="EMBL/GenBank/DDBJ databases">
        <title>Genomic investigation of the strawberry pathogen Phytophthora fragariae indicates pathogenicity is determined by transcriptional variation in three key races.</title>
        <authorList>
            <person name="Adams T.M."/>
            <person name="Armitage A.D."/>
            <person name="Sobczyk M.K."/>
            <person name="Bates H.J."/>
            <person name="Dunwell J.M."/>
            <person name="Nellist C.F."/>
            <person name="Harrison R.J."/>
        </authorList>
    </citation>
    <scope>NUCLEOTIDE SEQUENCE [LARGE SCALE GENOMIC DNA]</scope>
    <source>
        <strain evidence="1 2">NOV-71</strain>
    </source>
</reference>
<evidence type="ECO:0000313" key="2">
    <source>
        <dbReference type="Proteomes" id="UP000441208"/>
    </source>
</evidence>
<evidence type="ECO:0000313" key="1">
    <source>
        <dbReference type="EMBL" id="KAE9080068.1"/>
    </source>
</evidence>
<dbReference type="Proteomes" id="UP000441208">
    <property type="component" value="Unassembled WGS sequence"/>
</dbReference>